<organism evidence="1 2">
    <name type="scientific">Trichonephila clavata</name>
    <name type="common">Joro spider</name>
    <name type="synonym">Nephila clavata</name>
    <dbReference type="NCBI Taxonomy" id="2740835"/>
    <lineage>
        <taxon>Eukaryota</taxon>
        <taxon>Metazoa</taxon>
        <taxon>Ecdysozoa</taxon>
        <taxon>Arthropoda</taxon>
        <taxon>Chelicerata</taxon>
        <taxon>Arachnida</taxon>
        <taxon>Araneae</taxon>
        <taxon>Araneomorphae</taxon>
        <taxon>Entelegynae</taxon>
        <taxon>Araneoidea</taxon>
        <taxon>Nephilidae</taxon>
        <taxon>Trichonephila</taxon>
    </lineage>
</organism>
<comment type="caution">
    <text evidence="1">The sequence shown here is derived from an EMBL/GenBank/DDBJ whole genome shotgun (WGS) entry which is preliminary data.</text>
</comment>
<evidence type="ECO:0000313" key="2">
    <source>
        <dbReference type="Proteomes" id="UP000887116"/>
    </source>
</evidence>
<evidence type="ECO:0000313" key="1">
    <source>
        <dbReference type="EMBL" id="GFQ79274.1"/>
    </source>
</evidence>
<dbReference type="AlphaFoldDB" id="A0A8X6FHT4"/>
<sequence length="203" mass="22738">MENVARAIRIAYEVGGIEEFAGHEEHHDERAHPLGVTPLWKVGFEDCEGVPNRYGGCGSQIGGLGDDARRTSSRVGHPGIGELGKKRAFQVRVARTELYEPLRDGTRFEDDGGQRACRVRGEARRRAPKCPIVWVLRAIRRTAWKSTWVVSVGAGHVRATRGRRSRRKRNVLKTHARLVSRAAKTATCVPFRTMRPADTTRCF</sequence>
<keyword evidence="2" id="KW-1185">Reference proteome</keyword>
<proteinExistence type="predicted"/>
<reference evidence="1" key="1">
    <citation type="submission" date="2020-07" db="EMBL/GenBank/DDBJ databases">
        <title>Multicomponent nature underlies the extraordinary mechanical properties of spider dragline silk.</title>
        <authorList>
            <person name="Kono N."/>
            <person name="Nakamura H."/>
            <person name="Mori M."/>
            <person name="Yoshida Y."/>
            <person name="Ohtoshi R."/>
            <person name="Malay A.D."/>
            <person name="Moran D.A.P."/>
            <person name="Tomita M."/>
            <person name="Numata K."/>
            <person name="Arakawa K."/>
        </authorList>
    </citation>
    <scope>NUCLEOTIDE SEQUENCE</scope>
</reference>
<accession>A0A8X6FHT4</accession>
<protein>
    <submittedName>
        <fullName evidence="1">Uncharacterized protein</fullName>
    </submittedName>
</protein>
<dbReference type="Proteomes" id="UP000887116">
    <property type="component" value="Unassembled WGS sequence"/>
</dbReference>
<name>A0A8X6FHT4_TRICU</name>
<dbReference type="EMBL" id="BMAO01032034">
    <property type="protein sequence ID" value="GFQ79274.1"/>
    <property type="molecule type" value="Genomic_DNA"/>
</dbReference>
<gene>
    <name evidence="1" type="ORF">TNCT_598551</name>
</gene>